<name>A0A381FBE5_9FLAO</name>
<evidence type="ECO:0000313" key="2">
    <source>
        <dbReference type="Proteomes" id="UP000254282"/>
    </source>
</evidence>
<dbReference type="NCBIfam" id="NF047798">
    <property type="entry name" value="leader_Chryseo"/>
    <property type="match status" value="1"/>
</dbReference>
<dbReference type="InterPro" id="IPR058074">
    <property type="entry name" value="Bacteriocin-like"/>
</dbReference>
<protein>
    <recommendedName>
        <fullName evidence="3">Bacteriocin</fullName>
    </recommendedName>
</protein>
<evidence type="ECO:0008006" key="3">
    <source>
        <dbReference type="Google" id="ProtNLM"/>
    </source>
</evidence>
<dbReference type="AlphaFoldDB" id="A0A381FBE5"/>
<accession>A0A381FBE5</accession>
<proteinExistence type="predicted"/>
<gene>
    <name evidence="1" type="ORF">NCTC13532_00539</name>
</gene>
<sequence>MKNLKNLSRKELKDLKGGAEAATWCHMNYTGTLWGEDMVIESSGTGGCKTARTQCYDWFQTSNDCSTK</sequence>
<organism evidence="1 2">
    <name type="scientific">Chryseobacterium indoltheticum</name>
    <dbReference type="NCBI Taxonomy" id="254"/>
    <lineage>
        <taxon>Bacteria</taxon>
        <taxon>Pseudomonadati</taxon>
        <taxon>Bacteroidota</taxon>
        <taxon>Flavobacteriia</taxon>
        <taxon>Flavobacteriales</taxon>
        <taxon>Weeksellaceae</taxon>
        <taxon>Chryseobacterium group</taxon>
        <taxon>Chryseobacterium</taxon>
    </lineage>
</organism>
<evidence type="ECO:0000313" key="1">
    <source>
        <dbReference type="EMBL" id="SUX43911.1"/>
    </source>
</evidence>
<dbReference type="Proteomes" id="UP000254282">
    <property type="component" value="Unassembled WGS sequence"/>
</dbReference>
<dbReference type="EMBL" id="UFVR01000004">
    <property type="protein sequence ID" value="SUX43911.1"/>
    <property type="molecule type" value="Genomic_DNA"/>
</dbReference>
<dbReference type="RefSeq" id="WP_115619113.1">
    <property type="nucleotide sequence ID" value="NZ_UFVR01000004.1"/>
</dbReference>
<reference evidence="1 2" key="1">
    <citation type="submission" date="2018-06" db="EMBL/GenBank/DDBJ databases">
        <authorList>
            <consortium name="Pathogen Informatics"/>
            <person name="Doyle S."/>
        </authorList>
    </citation>
    <scope>NUCLEOTIDE SEQUENCE [LARGE SCALE GENOMIC DNA]</scope>
    <source>
        <strain evidence="1 2">NCTC13532</strain>
    </source>
</reference>